<dbReference type="EMBL" id="CP087714">
    <property type="protein sequence ID" value="XAT64639.1"/>
    <property type="molecule type" value="Genomic_DNA"/>
</dbReference>
<reference evidence="1 2" key="1">
    <citation type="submission" date="2021-11" db="EMBL/GenBank/DDBJ databases">
        <title>Whole genome of Geoglobus acetivorans.</title>
        <authorList>
            <person name="Liu D."/>
        </authorList>
    </citation>
    <scope>NUCLEOTIDE SEQUENCE [LARGE SCALE GENOMIC DNA]</scope>
    <source>
        <strain evidence="1 2">SBH6</strain>
    </source>
</reference>
<protein>
    <submittedName>
        <fullName evidence="1">Uncharacterized protein</fullName>
    </submittedName>
</protein>
<keyword evidence="2" id="KW-1185">Reference proteome</keyword>
<dbReference type="Proteomes" id="UP001492541">
    <property type="component" value="Chromosome"/>
</dbReference>
<proteinExistence type="predicted"/>
<accession>A0ABZ3H7Q2</accession>
<evidence type="ECO:0000313" key="1">
    <source>
        <dbReference type="EMBL" id="XAT64639.1"/>
    </source>
</evidence>
<gene>
    <name evidence="1" type="ORF">LPQ35_04550</name>
</gene>
<dbReference type="RefSeq" id="WP_193807954.1">
    <property type="nucleotide sequence ID" value="NZ_CP087714.1"/>
</dbReference>
<name>A0ABZ3H7Q2_GEOAI</name>
<organism evidence="1 2">
    <name type="scientific">Geoglobus acetivorans</name>
    <dbReference type="NCBI Taxonomy" id="565033"/>
    <lineage>
        <taxon>Archaea</taxon>
        <taxon>Methanobacteriati</taxon>
        <taxon>Methanobacteriota</taxon>
        <taxon>Archaeoglobi</taxon>
        <taxon>Archaeoglobales</taxon>
        <taxon>Archaeoglobaceae</taxon>
        <taxon>Geoglobus</taxon>
    </lineage>
</organism>
<evidence type="ECO:0000313" key="2">
    <source>
        <dbReference type="Proteomes" id="UP001492541"/>
    </source>
</evidence>
<sequence length="58" mass="6596">MSQKPVEEIRTELKEEYPDIDFDDDLLAIVGSIPPNPPEMDRVVLRRAVEKVMGWGGL</sequence>
<dbReference type="GeneID" id="90448929"/>